<organism evidence="1 2">
    <name type="scientific">Campylobacter ureolyticus</name>
    <dbReference type="NCBI Taxonomy" id="827"/>
    <lineage>
        <taxon>Bacteria</taxon>
        <taxon>Pseudomonadati</taxon>
        <taxon>Campylobacterota</taxon>
        <taxon>Epsilonproteobacteria</taxon>
        <taxon>Campylobacterales</taxon>
        <taxon>Campylobacteraceae</taxon>
        <taxon>Campylobacter</taxon>
    </lineage>
</organism>
<reference evidence="1" key="1">
    <citation type="submission" date="2022-12" db="EMBL/GenBank/DDBJ databases">
        <title>Species Delineation and Comparative Genomics within the Campylobacter ureolyticus Complex.</title>
        <authorList>
            <person name="Maki J."/>
            <person name="Howard M."/>
            <person name="Connelly S."/>
            <person name="Hardy D.J."/>
            <person name="Cameron A."/>
        </authorList>
    </citation>
    <scope>NUCLEOTIDE SEQUENCE</scope>
    <source>
        <strain evidence="1">URMC_786</strain>
    </source>
</reference>
<accession>A0A9Q4PX22</accession>
<name>A0A9Q4PX22_9BACT</name>
<evidence type="ECO:0000313" key="1">
    <source>
        <dbReference type="EMBL" id="MCZ6161185.1"/>
    </source>
</evidence>
<dbReference type="Gene3D" id="2.150.10.10">
    <property type="entry name" value="Serralysin-like metalloprotease, C-terminal"/>
    <property type="match status" value="1"/>
</dbReference>
<dbReference type="AlphaFoldDB" id="A0A9Q4PX22"/>
<protein>
    <submittedName>
        <fullName evidence="1">Uncharacterized protein</fullName>
    </submittedName>
</protein>
<dbReference type="RefSeq" id="WP_269479656.1">
    <property type="nucleotide sequence ID" value="NZ_JAPXGJ010000001.1"/>
</dbReference>
<dbReference type="EMBL" id="JAPXGP010000002">
    <property type="protein sequence ID" value="MCZ6161185.1"/>
    <property type="molecule type" value="Genomic_DNA"/>
</dbReference>
<proteinExistence type="predicted"/>
<evidence type="ECO:0000313" key="2">
    <source>
        <dbReference type="Proteomes" id="UP001075461"/>
    </source>
</evidence>
<dbReference type="Pfam" id="PF00353">
    <property type="entry name" value="HemolysinCabind"/>
    <property type="match status" value="1"/>
</dbReference>
<dbReference type="GO" id="GO:0005509">
    <property type="term" value="F:calcium ion binding"/>
    <property type="evidence" value="ECO:0007669"/>
    <property type="project" value="InterPro"/>
</dbReference>
<sequence length="200" mass="22098">MIIFADLTKVYLKTTIIHGIGYDKVNSEFNKLGIKIVNKNSLHLNLLTPNSSITSIFSGSSLSTPALYALVNLNPFIINGIKSNAYNELEKYKDEYTAGYIKDKAKMFESALNNSKNLGAYFSDKETGITINQTQDFNGIFDEYHFGTKSGDNKIYALAGNDTIIASSGNNYIEAGSGSDVINLNFNGELKPKYYKVKLI</sequence>
<dbReference type="Proteomes" id="UP001075461">
    <property type="component" value="Unassembled WGS sequence"/>
</dbReference>
<dbReference type="InterPro" id="IPR011049">
    <property type="entry name" value="Serralysin-like_metalloprot_C"/>
</dbReference>
<dbReference type="SUPFAM" id="SSF51120">
    <property type="entry name" value="beta-Roll"/>
    <property type="match status" value="1"/>
</dbReference>
<gene>
    <name evidence="1" type="ORF">O6B92_02310</name>
</gene>
<dbReference type="InterPro" id="IPR001343">
    <property type="entry name" value="Hemolysn_Ca-bd"/>
</dbReference>
<comment type="caution">
    <text evidence="1">The sequence shown here is derived from an EMBL/GenBank/DDBJ whole genome shotgun (WGS) entry which is preliminary data.</text>
</comment>